<dbReference type="AlphaFoldDB" id="A0A917STF3"/>
<feature type="transmembrane region" description="Helical" evidence="4">
    <location>
        <begin position="492"/>
        <end position="514"/>
    </location>
</feature>
<organism evidence="6 7">
    <name type="scientific">Pseudooceanicola nanhaiensis</name>
    <dbReference type="NCBI Taxonomy" id="375761"/>
    <lineage>
        <taxon>Bacteria</taxon>
        <taxon>Pseudomonadati</taxon>
        <taxon>Pseudomonadota</taxon>
        <taxon>Alphaproteobacteria</taxon>
        <taxon>Rhodobacterales</taxon>
        <taxon>Paracoccaceae</taxon>
        <taxon>Pseudooceanicola</taxon>
    </lineage>
</organism>
<comment type="similarity">
    <text evidence="1">Belongs to the glycosyltransferase 2 family.</text>
</comment>
<feature type="transmembrane region" description="Helical" evidence="4">
    <location>
        <begin position="534"/>
        <end position="557"/>
    </location>
</feature>
<dbReference type="Pfam" id="PF05157">
    <property type="entry name" value="MshEN"/>
    <property type="match status" value="1"/>
</dbReference>
<dbReference type="InterPro" id="IPR007831">
    <property type="entry name" value="T2SS_GspE_N"/>
</dbReference>
<dbReference type="Gene3D" id="3.90.550.10">
    <property type="entry name" value="Spore Coat Polysaccharide Biosynthesis Protein SpsA, Chain A"/>
    <property type="match status" value="1"/>
</dbReference>
<feature type="transmembrane region" description="Helical" evidence="4">
    <location>
        <begin position="578"/>
        <end position="602"/>
    </location>
</feature>
<proteinExistence type="inferred from homology"/>
<dbReference type="PANTHER" id="PTHR43630:SF1">
    <property type="entry name" value="POLY-BETA-1,6-N-ACETYL-D-GLUCOSAMINE SYNTHASE"/>
    <property type="match status" value="1"/>
</dbReference>
<reference evidence="6" key="1">
    <citation type="journal article" date="2014" name="Int. J. Syst. Evol. Microbiol.">
        <title>Complete genome sequence of Corynebacterium casei LMG S-19264T (=DSM 44701T), isolated from a smear-ripened cheese.</title>
        <authorList>
            <consortium name="US DOE Joint Genome Institute (JGI-PGF)"/>
            <person name="Walter F."/>
            <person name="Albersmeier A."/>
            <person name="Kalinowski J."/>
            <person name="Ruckert C."/>
        </authorList>
    </citation>
    <scope>NUCLEOTIDE SEQUENCE</scope>
    <source>
        <strain evidence="6">CGMCC 1.6293</strain>
    </source>
</reference>
<keyword evidence="3 6" id="KW-0808">Transferase</keyword>
<dbReference type="GO" id="GO:0016757">
    <property type="term" value="F:glycosyltransferase activity"/>
    <property type="evidence" value="ECO:0007669"/>
    <property type="project" value="UniProtKB-KW"/>
</dbReference>
<evidence type="ECO:0000259" key="5">
    <source>
        <dbReference type="Pfam" id="PF05157"/>
    </source>
</evidence>
<evidence type="ECO:0000256" key="3">
    <source>
        <dbReference type="ARBA" id="ARBA00022679"/>
    </source>
</evidence>
<keyword evidence="4" id="KW-0472">Membrane</keyword>
<evidence type="ECO:0000256" key="1">
    <source>
        <dbReference type="ARBA" id="ARBA00006739"/>
    </source>
</evidence>
<accession>A0A917STF3</accession>
<evidence type="ECO:0000256" key="4">
    <source>
        <dbReference type="SAM" id="Phobius"/>
    </source>
</evidence>
<name>A0A917STF3_9RHOB</name>
<dbReference type="SUPFAM" id="SSF160246">
    <property type="entry name" value="EspE N-terminal domain-like"/>
    <property type="match status" value="1"/>
</dbReference>
<evidence type="ECO:0000313" key="7">
    <source>
        <dbReference type="Proteomes" id="UP000649829"/>
    </source>
</evidence>
<sequence length="624" mass="68284">MSSAESRSFFSHEAARAAPRALAEAAAPFVLPAGTAGRTAPLPSALFDEMVGSGRLTEDQALEILARRIGAPRVSLALWPPDPALSDLLPAALCLRHAMVPWLREEDGIVLATARPEVAADPDLYLPAGLPPARVVLASLAEVQDHLAATHRAALTRRMSARPRSQDSFRGYVPTRRLKVVLGLAALAGMSVAALAPGAAFLALLVLAAATLCLAFTFKTLAMIACLRAPGGAAPPEVPAVTDLPVISILVPLFREKDIAGTLVRRLQRLDYPRGRLEVLLVLEESDALTAEVLNRTELPPWVRIVTVPEGQPRTKPRAMNYALDFCRGEIIGVYDAEDAPAPDQLLAVAARFASAPGRLACLQGALDYYNPRDGWIARCFTLEYNTWFRLYLRGMARLGLPVPLGGTTLFVRRAALEAVGAWDAHNVTEDADLGLRLARYGWRTEVIDSTTGEEAISRAVPWIRQRSRWLKGYMVTYMVQMRRPRALWRRLGPLAFIGMQAHFVTALMQYVLGPLLGCFWLVALGLVRPFPDIVPDAAITLFGLLFALSAIGEATYCMIATRAPRHRHLWPWVPMLLLYYPMAWIAAYKALFELLVVPFYWDKTPHGLTGTGPAEEPTPPGPR</sequence>
<dbReference type="InterPro" id="IPR037257">
    <property type="entry name" value="T2SS_E_N_sf"/>
</dbReference>
<dbReference type="PANTHER" id="PTHR43630">
    <property type="entry name" value="POLY-BETA-1,6-N-ACETYL-D-GLUCOSAMINE SYNTHASE"/>
    <property type="match status" value="1"/>
</dbReference>
<feature type="domain" description="Type II secretion system protein GspE N-terminal" evidence="5">
    <location>
        <begin position="70"/>
        <end position="148"/>
    </location>
</feature>
<gene>
    <name evidence="6" type="ORF">GCM10011534_15260</name>
</gene>
<keyword evidence="2" id="KW-0328">Glycosyltransferase</keyword>
<dbReference type="Proteomes" id="UP000649829">
    <property type="component" value="Unassembled WGS sequence"/>
</dbReference>
<dbReference type="Pfam" id="PF13641">
    <property type="entry name" value="Glyco_tranf_2_3"/>
    <property type="match status" value="1"/>
</dbReference>
<dbReference type="InterPro" id="IPR029044">
    <property type="entry name" value="Nucleotide-diphossugar_trans"/>
</dbReference>
<keyword evidence="4" id="KW-1133">Transmembrane helix</keyword>
<comment type="caution">
    <text evidence="6">The sequence shown here is derived from an EMBL/GenBank/DDBJ whole genome shotgun (WGS) entry which is preliminary data.</text>
</comment>
<keyword evidence="7" id="KW-1185">Reference proteome</keyword>
<keyword evidence="4" id="KW-0812">Transmembrane</keyword>
<dbReference type="SUPFAM" id="SSF53448">
    <property type="entry name" value="Nucleotide-diphospho-sugar transferases"/>
    <property type="match status" value="1"/>
</dbReference>
<reference evidence="6" key="2">
    <citation type="submission" date="2020-09" db="EMBL/GenBank/DDBJ databases">
        <authorList>
            <person name="Sun Q."/>
            <person name="Zhou Y."/>
        </authorList>
    </citation>
    <scope>NUCLEOTIDE SEQUENCE</scope>
    <source>
        <strain evidence="6">CGMCC 1.6293</strain>
    </source>
</reference>
<dbReference type="EMBL" id="BMLF01000001">
    <property type="protein sequence ID" value="GGL94069.1"/>
    <property type="molecule type" value="Genomic_DNA"/>
</dbReference>
<feature type="transmembrane region" description="Helical" evidence="4">
    <location>
        <begin position="201"/>
        <end position="218"/>
    </location>
</feature>
<evidence type="ECO:0000313" key="6">
    <source>
        <dbReference type="EMBL" id="GGL94069.1"/>
    </source>
</evidence>
<protein>
    <submittedName>
        <fullName evidence="6">Glycosyl transferase</fullName>
    </submittedName>
</protein>
<dbReference type="RefSeq" id="WP_244881784.1">
    <property type="nucleotide sequence ID" value="NZ_JAYMDU010000001.1"/>
</dbReference>
<evidence type="ECO:0000256" key="2">
    <source>
        <dbReference type="ARBA" id="ARBA00022676"/>
    </source>
</evidence>